<gene>
    <name evidence="4" type="ORF">RYS15_08100</name>
</gene>
<feature type="domain" description="Flagellar protein FlgJ N-terminal" evidence="3">
    <location>
        <begin position="44"/>
        <end position="95"/>
    </location>
</feature>
<evidence type="ECO:0000313" key="5">
    <source>
        <dbReference type="Proteomes" id="UP001269819"/>
    </source>
</evidence>
<feature type="region of interest" description="Disordered" evidence="2">
    <location>
        <begin position="94"/>
        <end position="137"/>
    </location>
</feature>
<name>A0ABU3VWI9_9GAMM</name>
<keyword evidence="5" id="KW-1185">Reference proteome</keyword>
<dbReference type="RefSeq" id="WP_316973368.1">
    <property type="nucleotide sequence ID" value="NZ_JAWIIJ010000004.1"/>
</dbReference>
<organism evidence="4 5">
    <name type="scientific">Marinobacter xestospongiae</name>
    <dbReference type="NCBI Taxonomy" id="994319"/>
    <lineage>
        <taxon>Bacteria</taxon>
        <taxon>Pseudomonadati</taxon>
        <taxon>Pseudomonadota</taxon>
        <taxon>Gammaproteobacteria</taxon>
        <taxon>Pseudomonadales</taxon>
        <taxon>Marinobacteraceae</taxon>
        <taxon>Marinobacter</taxon>
    </lineage>
</organism>
<reference evidence="4 5" key="1">
    <citation type="submission" date="2023-10" db="EMBL/GenBank/DDBJ databases">
        <title>Characteristics and mechanism of a salt-tolerant marine origin heterotrophic nitrifying- aerobic denitrifying bacteria Marinobacter xestospongiae HN1.</title>
        <authorList>
            <person name="Qi R."/>
        </authorList>
    </citation>
    <scope>NUCLEOTIDE SEQUENCE [LARGE SCALE GENOMIC DNA]</scope>
    <source>
        <strain evidence="4 5">HN1</strain>
    </source>
</reference>
<dbReference type="Pfam" id="PF10135">
    <property type="entry name" value="Rod-binding"/>
    <property type="match status" value="1"/>
</dbReference>
<feature type="compositionally biased region" description="Low complexity" evidence="2">
    <location>
        <begin position="111"/>
        <end position="124"/>
    </location>
</feature>
<protein>
    <submittedName>
        <fullName evidence="4">Rod-binding protein</fullName>
    </submittedName>
</protein>
<evidence type="ECO:0000256" key="1">
    <source>
        <dbReference type="ARBA" id="ARBA00022795"/>
    </source>
</evidence>
<dbReference type="EMBL" id="JAWIIJ010000004">
    <property type="protein sequence ID" value="MDV2078644.1"/>
    <property type="molecule type" value="Genomic_DNA"/>
</dbReference>
<evidence type="ECO:0000259" key="3">
    <source>
        <dbReference type="Pfam" id="PF10135"/>
    </source>
</evidence>
<dbReference type="InterPro" id="IPR019301">
    <property type="entry name" value="Flagellar_prot_FlgJ_N"/>
</dbReference>
<evidence type="ECO:0000256" key="2">
    <source>
        <dbReference type="SAM" id="MobiDB-lite"/>
    </source>
</evidence>
<accession>A0ABU3VWI9</accession>
<evidence type="ECO:0000313" key="4">
    <source>
        <dbReference type="EMBL" id="MDV2078644.1"/>
    </source>
</evidence>
<comment type="caution">
    <text evidence="4">The sequence shown here is derived from an EMBL/GenBank/DDBJ whole genome shotgun (WGS) entry which is preliminary data.</text>
</comment>
<sequence>MSRIDTTTPTFYQDTSKLKQLKGREGLEAAASEFEAMFLQMVLKNMRSATEAIADDNSPFSSQQQQFYQQMADGQLASDMAKRGSMGLADALVQQLGGHTGTESPEPLKNSGAVVASPSVNSAAFQQPLNRPHDKET</sequence>
<proteinExistence type="predicted"/>
<keyword evidence="1" id="KW-1005">Bacterial flagellum biogenesis</keyword>
<dbReference type="Proteomes" id="UP001269819">
    <property type="component" value="Unassembled WGS sequence"/>
</dbReference>